<organism evidence="1">
    <name type="scientific">uncultured Caudovirales phage</name>
    <dbReference type="NCBI Taxonomy" id="2100421"/>
    <lineage>
        <taxon>Viruses</taxon>
        <taxon>Duplodnaviria</taxon>
        <taxon>Heunggongvirae</taxon>
        <taxon>Uroviricota</taxon>
        <taxon>Caudoviricetes</taxon>
        <taxon>Peduoviridae</taxon>
        <taxon>Maltschvirus</taxon>
        <taxon>Maltschvirus maltsch</taxon>
    </lineage>
</organism>
<protein>
    <submittedName>
        <fullName evidence="1">Uncharacterized protein</fullName>
    </submittedName>
</protein>
<gene>
    <name evidence="1" type="ORF">UFOVP699_256</name>
</gene>
<reference evidence="1" key="1">
    <citation type="submission" date="2020-04" db="EMBL/GenBank/DDBJ databases">
        <authorList>
            <person name="Chiriac C."/>
            <person name="Salcher M."/>
            <person name="Ghai R."/>
            <person name="Kavagutti S V."/>
        </authorList>
    </citation>
    <scope>NUCLEOTIDE SEQUENCE</scope>
</reference>
<sequence length="164" mass="18785">MVRKYIKLFEEHSSDMKTQSDETSSTWADVRDSIQMKLPFVIITFKDEESYQKALDSDMFPDYIKQTSSMSSNGVLVDHPSLFIVADDDVSFKNKIPKIFDQFNIKNLILGKRGEEYCDVYFSDGSSSPAGNEIVSSLDKDDMANEDHFKMGSTYYKFIDFVGE</sequence>
<dbReference type="EMBL" id="LR796670">
    <property type="protein sequence ID" value="CAB4159520.1"/>
    <property type="molecule type" value="Genomic_DNA"/>
</dbReference>
<evidence type="ECO:0000313" key="1">
    <source>
        <dbReference type="EMBL" id="CAB4159520.1"/>
    </source>
</evidence>
<name>A0A6J5NI94_9CAUD</name>
<proteinExistence type="predicted"/>
<accession>A0A6J5NI94</accession>